<feature type="compositionally biased region" description="Basic and acidic residues" evidence="3">
    <location>
        <begin position="144"/>
        <end position="160"/>
    </location>
</feature>
<feature type="compositionally biased region" description="Low complexity" evidence="3">
    <location>
        <begin position="632"/>
        <end position="660"/>
    </location>
</feature>
<feature type="compositionally biased region" description="Low complexity" evidence="3">
    <location>
        <begin position="572"/>
        <end position="582"/>
    </location>
</feature>
<evidence type="ECO:0000259" key="4">
    <source>
        <dbReference type="SMART" id="SM00322"/>
    </source>
</evidence>
<dbReference type="GO" id="GO:0003723">
    <property type="term" value="F:RNA binding"/>
    <property type="evidence" value="ECO:0007669"/>
    <property type="project" value="UniProtKB-UniRule"/>
</dbReference>
<reference evidence="5 6" key="1">
    <citation type="submission" date="2019-05" db="EMBL/GenBank/DDBJ databases">
        <title>Mikania micrantha, genome provides insights into the molecular mechanism of rapid growth.</title>
        <authorList>
            <person name="Liu B."/>
        </authorList>
    </citation>
    <scope>NUCLEOTIDE SEQUENCE [LARGE SCALE GENOMIC DNA]</scope>
    <source>
        <strain evidence="5">NLD-2019</strain>
        <tissue evidence="5">Leaf</tissue>
    </source>
</reference>
<dbReference type="Gene3D" id="3.30.1370.10">
    <property type="entry name" value="K Homology domain, type 1"/>
    <property type="match status" value="2"/>
</dbReference>
<gene>
    <name evidence="5" type="ORF">E3N88_45036</name>
</gene>
<feature type="region of interest" description="Disordered" evidence="3">
    <location>
        <begin position="1"/>
        <end position="168"/>
    </location>
</feature>
<dbReference type="EMBL" id="SZYD01002088">
    <property type="protein sequence ID" value="KAC9955878.1"/>
    <property type="molecule type" value="Genomic_DNA"/>
</dbReference>
<evidence type="ECO:0000256" key="3">
    <source>
        <dbReference type="SAM" id="MobiDB-lite"/>
    </source>
</evidence>
<evidence type="ECO:0000313" key="6">
    <source>
        <dbReference type="Proteomes" id="UP000326396"/>
    </source>
</evidence>
<proteinExistence type="predicted"/>
<dbReference type="PANTHER" id="PTHR10288">
    <property type="entry name" value="KH DOMAIN CONTAINING RNA BINDING PROTEIN"/>
    <property type="match status" value="1"/>
</dbReference>
<feature type="region of interest" description="Disordered" evidence="3">
    <location>
        <begin position="557"/>
        <end position="710"/>
    </location>
</feature>
<organism evidence="5 6">
    <name type="scientific">Mikania micrantha</name>
    <name type="common">bitter vine</name>
    <dbReference type="NCBI Taxonomy" id="192012"/>
    <lineage>
        <taxon>Eukaryota</taxon>
        <taxon>Viridiplantae</taxon>
        <taxon>Streptophyta</taxon>
        <taxon>Embryophyta</taxon>
        <taxon>Tracheophyta</taxon>
        <taxon>Spermatophyta</taxon>
        <taxon>Magnoliopsida</taxon>
        <taxon>eudicotyledons</taxon>
        <taxon>Gunneridae</taxon>
        <taxon>Pentapetalae</taxon>
        <taxon>asterids</taxon>
        <taxon>campanulids</taxon>
        <taxon>Asterales</taxon>
        <taxon>Asteraceae</taxon>
        <taxon>Asteroideae</taxon>
        <taxon>Heliantheae alliance</taxon>
        <taxon>Eupatorieae</taxon>
        <taxon>Mikania</taxon>
    </lineage>
</organism>
<feature type="compositionally biased region" description="Low complexity" evidence="3">
    <location>
        <begin position="600"/>
        <end position="625"/>
    </location>
</feature>
<dbReference type="InterPro" id="IPR004087">
    <property type="entry name" value="KH_dom"/>
</dbReference>
<feature type="domain" description="K Homology" evidence="4">
    <location>
        <begin position="227"/>
        <end position="300"/>
    </location>
</feature>
<sequence>MADEEVMGSASPAPSDHKRKLDDLDSEPFEQLPVSGEYNDNSQSQADGDGDVASTGGSTEDPDVKRPRIDEASDGCVGATDNGHQEEKAEEPKEDITIPSDVNKNMESEEDQDKANEPLDAVQKASVTDEPLDAMNNESATDELLNKDSETDEPVNKDSVTDEPVNTDYVADETHEKVAELESFENLEESARMEHQGSRVEQHDSTTYVASEDDVFGFKDQSKFDDQPTSRRMEIPSNKVGVLIGKAGDTIRTLQYSSGARIQITRDSEADPSAATRPVQLIGSIESINKAERLIKEVIAEADAGGSPSLVARGFSAHSSGFGEQFHLQVPNEKVGVIIGKGGETIKNLQTRSGARIQHLPEGDLSKERTVRVTGDRRQIEMAREMIKEVMDQPIRSSNTTGGYSQQNFRPRGSGGSQWGARGGQSAQSSGYNNYPLERGIFISNPPYSSQGYGNYPPQQPPPRNNYGWDQRPPTNKQGPPDQTGYDYYGGPGSHMGGTISHTTTHAFSCSRPHHRDMVKVTENRGMTIRVLVNIHMEVKGINRQLTLKWATTHSGYGPPDQYGKPPAYNMPPQQGPYGQPYGQPPRQQPYPASSGSMQPGGQPVSGYGQSGGQQQAPGVYAQAAPGGGYGPYPSTQPGYNEQAAPSSAGYGYQGAADQAYGGGSGMAGYGAPPPVQPAYSQTAPAPSSTAQPQPGYGQYDGGQMYAGHR</sequence>
<keyword evidence="1" id="KW-0677">Repeat</keyword>
<dbReference type="InterPro" id="IPR004088">
    <property type="entry name" value="KH_dom_type_1"/>
</dbReference>
<dbReference type="SMART" id="SM00322">
    <property type="entry name" value="KH"/>
    <property type="match status" value="2"/>
</dbReference>
<dbReference type="Proteomes" id="UP000326396">
    <property type="component" value="Unassembled WGS sequence"/>
</dbReference>
<dbReference type="OrthoDB" id="5204190at2759"/>
<feature type="compositionally biased region" description="Basic and acidic residues" evidence="3">
    <location>
        <begin position="83"/>
        <end position="96"/>
    </location>
</feature>
<evidence type="ECO:0000256" key="1">
    <source>
        <dbReference type="ARBA" id="ARBA00022737"/>
    </source>
</evidence>
<evidence type="ECO:0000313" key="5">
    <source>
        <dbReference type="EMBL" id="KAC9955878.1"/>
    </source>
</evidence>
<feature type="compositionally biased region" description="Low complexity" evidence="3">
    <location>
        <begin position="678"/>
        <end position="704"/>
    </location>
</feature>
<feature type="compositionally biased region" description="Basic and acidic residues" evidence="3">
    <location>
        <begin position="62"/>
        <end position="71"/>
    </location>
</feature>
<dbReference type="InterPro" id="IPR036612">
    <property type="entry name" value="KH_dom_type_1_sf"/>
</dbReference>
<dbReference type="PROSITE" id="PS50084">
    <property type="entry name" value="KH_TYPE_1"/>
    <property type="match status" value="2"/>
</dbReference>
<protein>
    <recommendedName>
        <fullName evidence="4">K Homology domain-containing protein</fullName>
    </recommendedName>
</protein>
<name>A0A5N6LAK3_9ASTR</name>
<feature type="domain" description="K Homology" evidence="4">
    <location>
        <begin position="322"/>
        <end position="392"/>
    </location>
</feature>
<dbReference type="CDD" id="cd00105">
    <property type="entry name" value="KH-I"/>
    <property type="match status" value="1"/>
</dbReference>
<dbReference type="Pfam" id="PF00013">
    <property type="entry name" value="KH_1"/>
    <property type="match status" value="2"/>
</dbReference>
<feature type="compositionally biased region" description="Polar residues" evidence="3">
    <location>
        <begin position="395"/>
        <end position="409"/>
    </location>
</feature>
<keyword evidence="2" id="KW-0694">RNA-binding</keyword>
<dbReference type="AlphaFoldDB" id="A0A5N6LAK3"/>
<accession>A0A5N6LAK3</accession>
<dbReference type="SUPFAM" id="SSF54791">
    <property type="entry name" value="Eukaryotic type KH-domain (KH-domain type I)"/>
    <property type="match status" value="2"/>
</dbReference>
<keyword evidence="6" id="KW-1185">Reference proteome</keyword>
<feature type="compositionally biased region" description="Gly residues" evidence="3">
    <location>
        <begin position="413"/>
        <end position="423"/>
    </location>
</feature>
<comment type="caution">
    <text evidence="5">The sequence shown here is derived from an EMBL/GenBank/DDBJ whole genome shotgun (WGS) entry which is preliminary data.</text>
</comment>
<evidence type="ECO:0000256" key="2">
    <source>
        <dbReference type="PROSITE-ProRule" id="PRU00117"/>
    </source>
</evidence>
<feature type="region of interest" description="Disordered" evidence="3">
    <location>
        <begin position="389"/>
        <end position="491"/>
    </location>
</feature>